<dbReference type="OrthoDB" id="9180559at2"/>
<feature type="transmembrane region" description="Helical" evidence="1">
    <location>
        <begin position="69"/>
        <end position="92"/>
    </location>
</feature>
<dbReference type="RefSeq" id="WP_087482141.1">
    <property type="nucleotide sequence ID" value="NZ_AP024884.1"/>
</dbReference>
<reference evidence="3 4" key="1">
    <citation type="submission" date="2017-05" db="EMBL/GenBank/DDBJ databases">
        <authorList>
            <person name="Song R."/>
            <person name="Chenine A.L."/>
            <person name="Ruprecht R.M."/>
        </authorList>
    </citation>
    <scope>NUCLEOTIDE SEQUENCE [LARGE SCALE GENOMIC DNA]</scope>
    <source>
        <strain evidence="3 4">CECT 7927</strain>
    </source>
</reference>
<evidence type="ECO:0000313" key="4">
    <source>
        <dbReference type="Proteomes" id="UP000196125"/>
    </source>
</evidence>
<accession>A0A1Y6IWW2</accession>
<proteinExistence type="predicted"/>
<gene>
    <name evidence="2" type="ORF">SBX37_21455</name>
    <name evidence="3" type="ORF">VIM7927_03433</name>
</gene>
<sequence>MTMKNCFFRNFNAIYRMYVNKVLKLKDWDFIIGTVNYLVIFIFLIYIYSMVIQPFFDGDFSWLYVHGVWYSWQAFNVGMLAFGSSIIAFNISRYHVRRQREREFIAAKAMLPQALSDLCHYTEECAVLLVEAYQNSKNTRTSDRALTTKLPDRIQSHIPVFQECIKTAEPNDANYLADILSSLQVQYVRMRQISQTRTGGTEYKRSCLYQLIKIRVLVDIAFDFARGEADSLLIEPKAHHFDAAIAMLNLGAEVKDELTEYVRKRQGF</sequence>
<evidence type="ECO:0000313" key="3">
    <source>
        <dbReference type="EMBL" id="SMS02118.1"/>
    </source>
</evidence>
<dbReference type="EMBL" id="JAWRCO010000002">
    <property type="protein sequence ID" value="MDW6005441.1"/>
    <property type="molecule type" value="Genomic_DNA"/>
</dbReference>
<dbReference type="Proteomes" id="UP001283366">
    <property type="component" value="Unassembled WGS sequence"/>
</dbReference>
<feature type="transmembrane region" description="Helical" evidence="1">
    <location>
        <begin position="30"/>
        <end position="49"/>
    </location>
</feature>
<dbReference type="EMBL" id="FXXI01000008">
    <property type="protein sequence ID" value="SMS02118.1"/>
    <property type="molecule type" value="Genomic_DNA"/>
</dbReference>
<keyword evidence="5" id="KW-1185">Reference proteome</keyword>
<keyword evidence="1" id="KW-0472">Membrane</keyword>
<evidence type="ECO:0000313" key="2">
    <source>
        <dbReference type="EMBL" id="MDW6005441.1"/>
    </source>
</evidence>
<keyword evidence="1" id="KW-0812">Transmembrane</keyword>
<dbReference type="AlphaFoldDB" id="A0A1Y6IWW2"/>
<reference evidence="2 5" key="2">
    <citation type="submission" date="2023-11" db="EMBL/GenBank/DDBJ databases">
        <title>Plant-associative lifestyle of Vibrio porteresiae and its evolutionary dynamics.</title>
        <authorList>
            <person name="Rameshkumar N."/>
            <person name="Kirti K."/>
        </authorList>
    </citation>
    <scope>NUCLEOTIDE SEQUENCE [LARGE SCALE GENOMIC DNA]</scope>
    <source>
        <strain evidence="2 5">MSSRF38</strain>
    </source>
</reference>
<evidence type="ECO:0000256" key="1">
    <source>
        <dbReference type="SAM" id="Phobius"/>
    </source>
</evidence>
<name>A0A1Y6IWW2_9VIBR</name>
<organism evidence="3 4">
    <name type="scientific">Vibrio mangrovi</name>
    <dbReference type="NCBI Taxonomy" id="474394"/>
    <lineage>
        <taxon>Bacteria</taxon>
        <taxon>Pseudomonadati</taxon>
        <taxon>Pseudomonadota</taxon>
        <taxon>Gammaproteobacteria</taxon>
        <taxon>Vibrionales</taxon>
        <taxon>Vibrionaceae</taxon>
        <taxon>Vibrio</taxon>
    </lineage>
</organism>
<protein>
    <submittedName>
        <fullName evidence="3">Uncharacterized protein</fullName>
    </submittedName>
</protein>
<evidence type="ECO:0000313" key="5">
    <source>
        <dbReference type="Proteomes" id="UP001283366"/>
    </source>
</evidence>
<dbReference type="Proteomes" id="UP000196125">
    <property type="component" value="Unassembled WGS sequence"/>
</dbReference>
<keyword evidence="1" id="KW-1133">Transmembrane helix</keyword>